<feature type="domain" description="B12-binding N-terminal" evidence="5">
    <location>
        <begin position="1"/>
        <end position="94"/>
    </location>
</feature>
<dbReference type="InterPro" id="IPR036724">
    <property type="entry name" value="Cobalamin-bd_sf"/>
</dbReference>
<dbReference type="SMART" id="SM01018">
    <property type="entry name" value="B12-binding_2"/>
    <property type="match status" value="1"/>
</dbReference>
<dbReference type="GO" id="GO:0031419">
    <property type="term" value="F:cobalamin binding"/>
    <property type="evidence" value="ECO:0007669"/>
    <property type="project" value="InterPro"/>
</dbReference>
<dbReference type="InterPro" id="IPR036594">
    <property type="entry name" value="Meth_synthase_dom"/>
</dbReference>
<dbReference type="InterPro" id="IPR050554">
    <property type="entry name" value="Met_Synthase/Corrinoid"/>
</dbReference>
<name>A0A9D1YAE9_9FIRM</name>
<dbReference type="Gene3D" id="1.10.1240.10">
    <property type="entry name" value="Methionine synthase domain"/>
    <property type="match status" value="1"/>
</dbReference>
<dbReference type="GO" id="GO:0005829">
    <property type="term" value="C:cytosol"/>
    <property type="evidence" value="ECO:0007669"/>
    <property type="project" value="TreeGrafter"/>
</dbReference>
<dbReference type="FunFam" id="3.40.50.280:FF:000003">
    <property type="entry name" value="Dimethylamine methyltransferase corrinoid protein"/>
    <property type="match status" value="1"/>
</dbReference>
<gene>
    <name evidence="6" type="ORF">H9841_11025</name>
</gene>
<evidence type="ECO:0000313" key="7">
    <source>
        <dbReference type="Proteomes" id="UP000823868"/>
    </source>
</evidence>
<dbReference type="Gene3D" id="3.40.50.280">
    <property type="entry name" value="Cobalamin-binding domain"/>
    <property type="match status" value="1"/>
</dbReference>
<dbReference type="PROSITE" id="PS51337">
    <property type="entry name" value="B12_BINDING_NTER"/>
    <property type="match status" value="1"/>
</dbReference>
<dbReference type="InterPro" id="IPR006158">
    <property type="entry name" value="Cobalamin-bd"/>
</dbReference>
<keyword evidence="3" id="KW-0170">Cobalt</keyword>
<organism evidence="6 7">
    <name type="scientific">Candidatus Flavonifractor merdigallinarum</name>
    <dbReference type="NCBI Taxonomy" id="2838589"/>
    <lineage>
        <taxon>Bacteria</taxon>
        <taxon>Bacillati</taxon>
        <taxon>Bacillota</taxon>
        <taxon>Clostridia</taxon>
        <taxon>Eubacteriales</taxon>
        <taxon>Oscillospiraceae</taxon>
        <taxon>Flavonifractor</taxon>
    </lineage>
</organism>
<reference evidence="6" key="2">
    <citation type="submission" date="2021-04" db="EMBL/GenBank/DDBJ databases">
        <authorList>
            <person name="Gilroy R."/>
        </authorList>
    </citation>
    <scope>NUCLEOTIDE SEQUENCE</scope>
    <source>
        <strain evidence="6">ChiBcec16_6824</strain>
    </source>
</reference>
<comment type="caution">
    <text evidence="6">The sequence shown here is derived from an EMBL/GenBank/DDBJ whole genome shotgun (WGS) entry which is preliminary data.</text>
</comment>
<accession>A0A9D1YAE9</accession>
<dbReference type="GO" id="GO:0046872">
    <property type="term" value="F:metal ion binding"/>
    <property type="evidence" value="ECO:0007669"/>
    <property type="project" value="UniProtKB-KW"/>
</dbReference>
<evidence type="ECO:0000259" key="5">
    <source>
        <dbReference type="PROSITE" id="PS51337"/>
    </source>
</evidence>
<dbReference type="SUPFAM" id="SSF47644">
    <property type="entry name" value="Methionine synthase domain"/>
    <property type="match status" value="1"/>
</dbReference>
<dbReference type="PANTHER" id="PTHR45833:SF1">
    <property type="entry name" value="METHIONINE SYNTHASE"/>
    <property type="match status" value="1"/>
</dbReference>
<evidence type="ECO:0000313" key="6">
    <source>
        <dbReference type="EMBL" id="HIY22416.1"/>
    </source>
</evidence>
<dbReference type="GO" id="GO:0046653">
    <property type="term" value="P:tetrahydrofolate metabolic process"/>
    <property type="evidence" value="ECO:0007669"/>
    <property type="project" value="TreeGrafter"/>
</dbReference>
<dbReference type="AlphaFoldDB" id="A0A9D1YAE9"/>
<dbReference type="PROSITE" id="PS51332">
    <property type="entry name" value="B12_BINDING"/>
    <property type="match status" value="1"/>
</dbReference>
<dbReference type="GO" id="GO:0050667">
    <property type="term" value="P:homocysteine metabolic process"/>
    <property type="evidence" value="ECO:0007669"/>
    <property type="project" value="TreeGrafter"/>
</dbReference>
<evidence type="ECO:0000256" key="1">
    <source>
        <dbReference type="ARBA" id="ARBA00010854"/>
    </source>
</evidence>
<evidence type="ECO:0000256" key="3">
    <source>
        <dbReference type="ARBA" id="ARBA00023285"/>
    </source>
</evidence>
<dbReference type="CDD" id="cd02070">
    <property type="entry name" value="corrinoid_protein_B12-BD"/>
    <property type="match status" value="1"/>
</dbReference>
<evidence type="ECO:0000259" key="4">
    <source>
        <dbReference type="PROSITE" id="PS51332"/>
    </source>
</evidence>
<keyword evidence="2" id="KW-0479">Metal-binding</keyword>
<dbReference type="Proteomes" id="UP000823868">
    <property type="component" value="Unassembled WGS sequence"/>
</dbReference>
<proteinExistence type="inferred from homology"/>
<dbReference type="Pfam" id="PF02607">
    <property type="entry name" value="B12-binding_2"/>
    <property type="match status" value="1"/>
</dbReference>
<dbReference type="InterPro" id="IPR003759">
    <property type="entry name" value="Cbl-bd_cap"/>
</dbReference>
<dbReference type="EMBL" id="DXDX01000199">
    <property type="protein sequence ID" value="HIY22416.1"/>
    <property type="molecule type" value="Genomic_DNA"/>
</dbReference>
<sequence>MNQAEATQILDEVAERLREGRSAELLEHISLALEGGLTGEEILQSGLLRGINELGEQFKNSEAFVPEVLIAARAMNRGLDLLAPVLRQSQTDSRGTVILGTVRGDIHDIGKKLVRILMEGQSLTVVDLGVDVPAERFYEAAIAHHAQVVGCSALLTTTMIEMKRVVQLFEKQGVRDKVRIMVGGAAVSQRFCTAIGADCYTADAYTAAQKALVYCQELRAGGNGL</sequence>
<comment type="similarity">
    <text evidence="1">Belongs to the methylamine corrinoid protein family.</text>
</comment>
<dbReference type="Pfam" id="PF02310">
    <property type="entry name" value="B12-binding"/>
    <property type="match status" value="1"/>
</dbReference>
<feature type="domain" description="B12-binding" evidence="4">
    <location>
        <begin position="94"/>
        <end position="225"/>
    </location>
</feature>
<reference evidence="6" key="1">
    <citation type="journal article" date="2021" name="PeerJ">
        <title>Extensive microbial diversity within the chicken gut microbiome revealed by metagenomics and culture.</title>
        <authorList>
            <person name="Gilroy R."/>
            <person name="Ravi A."/>
            <person name="Getino M."/>
            <person name="Pursley I."/>
            <person name="Horton D.L."/>
            <person name="Alikhan N.F."/>
            <person name="Baker D."/>
            <person name="Gharbi K."/>
            <person name="Hall N."/>
            <person name="Watson M."/>
            <person name="Adriaenssens E.M."/>
            <person name="Foster-Nyarko E."/>
            <person name="Jarju S."/>
            <person name="Secka A."/>
            <person name="Antonio M."/>
            <person name="Oren A."/>
            <person name="Chaudhuri R.R."/>
            <person name="La Ragione R."/>
            <person name="Hildebrand F."/>
            <person name="Pallen M.J."/>
        </authorList>
    </citation>
    <scope>NUCLEOTIDE SEQUENCE</scope>
    <source>
        <strain evidence="6">ChiBcec16_6824</strain>
    </source>
</reference>
<dbReference type="GO" id="GO:0008705">
    <property type="term" value="F:methionine synthase activity"/>
    <property type="evidence" value="ECO:0007669"/>
    <property type="project" value="TreeGrafter"/>
</dbReference>
<protein>
    <submittedName>
        <fullName evidence="6">Corrinoid protein</fullName>
    </submittedName>
</protein>
<evidence type="ECO:0000256" key="2">
    <source>
        <dbReference type="ARBA" id="ARBA00022723"/>
    </source>
</evidence>
<dbReference type="PANTHER" id="PTHR45833">
    <property type="entry name" value="METHIONINE SYNTHASE"/>
    <property type="match status" value="1"/>
</dbReference>
<dbReference type="SUPFAM" id="SSF52242">
    <property type="entry name" value="Cobalamin (vitamin B12)-binding domain"/>
    <property type="match status" value="1"/>
</dbReference>